<evidence type="ECO:0000313" key="4">
    <source>
        <dbReference type="Proteomes" id="UP001210211"/>
    </source>
</evidence>
<keyword evidence="4" id="KW-1185">Reference proteome</keyword>
<dbReference type="PANTHER" id="PTHR34223:SF44">
    <property type="entry name" value="OS01G0789000 PROTEIN"/>
    <property type="match status" value="1"/>
</dbReference>
<reference evidence="3 4" key="1">
    <citation type="journal article" date="2022" name="Cell">
        <title>Repeat-based holocentromeres influence genome architecture and karyotype evolution.</title>
        <authorList>
            <person name="Hofstatter P.G."/>
            <person name="Thangavel G."/>
            <person name="Lux T."/>
            <person name="Neumann P."/>
            <person name="Vondrak T."/>
            <person name="Novak P."/>
            <person name="Zhang M."/>
            <person name="Costa L."/>
            <person name="Castellani M."/>
            <person name="Scott A."/>
            <person name="Toegelov H."/>
            <person name="Fuchs J."/>
            <person name="Mata-Sucre Y."/>
            <person name="Dias Y."/>
            <person name="Vanzela A.L.L."/>
            <person name="Huettel B."/>
            <person name="Almeida C.C.S."/>
            <person name="Simkova H."/>
            <person name="Souza G."/>
            <person name="Pedrosa-Harand A."/>
            <person name="Macas J."/>
            <person name="Mayer K.F.X."/>
            <person name="Houben A."/>
            <person name="Marques A."/>
        </authorList>
    </citation>
    <scope>NUCLEOTIDE SEQUENCE [LARGE SCALE GENOMIC DNA]</scope>
    <source>
        <strain evidence="3">RhyTen1mFocal</strain>
    </source>
</reference>
<dbReference type="SUPFAM" id="SSF52047">
    <property type="entry name" value="RNI-like"/>
    <property type="match status" value="1"/>
</dbReference>
<dbReference type="SUPFAM" id="SSF81383">
    <property type="entry name" value="F-box domain"/>
    <property type="match status" value="1"/>
</dbReference>
<dbReference type="AlphaFoldDB" id="A0AAD5ZRT3"/>
<dbReference type="InterPro" id="IPR036047">
    <property type="entry name" value="F-box-like_dom_sf"/>
</dbReference>
<evidence type="ECO:0000259" key="1">
    <source>
        <dbReference type="Pfam" id="PF00646"/>
    </source>
</evidence>
<dbReference type="InterPro" id="IPR053197">
    <property type="entry name" value="F-box_SCFL_complex_component"/>
</dbReference>
<evidence type="ECO:0008006" key="5">
    <source>
        <dbReference type="Google" id="ProtNLM"/>
    </source>
</evidence>
<name>A0AAD5ZRT3_9POAL</name>
<protein>
    <recommendedName>
        <fullName evidence="5">F-box domain-containing protein</fullName>
    </recommendedName>
</protein>
<dbReference type="CDD" id="cd22160">
    <property type="entry name" value="F-box_AtFBL13-like"/>
    <property type="match status" value="1"/>
</dbReference>
<dbReference type="InterPro" id="IPR053781">
    <property type="entry name" value="F-box_AtFBL13-like"/>
</dbReference>
<feature type="domain" description="F-box" evidence="1">
    <location>
        <begin position="23"/>
        <end position="59"/>
    </location>
</feature>
<dbReference type="InterPro" id="IPR055411">
    <property type="entry name" value="LRR_FXL15/At3g58940/PEG3-like"/>
</dbReference>
<organism evidence="3 4">
    <name type="scientific">Rhynchospora tenuis</name>
    <dbReference type="NCBI Taxonomy" id="198213"/>
    <lineage>
        <taxon>Eukaryota</taxon>
        <taxon>Viridiplantae</taxon>
        <taxon>Streptophyta</taxon>
        <taxon>Embryophyta</taxon>
        <taxon>Tracheophyta</taxon>
        <taxon>Spermatophyta</taxon>
        <taxon>Magnoliopsida</taxon>
        <taxon>Liliopsida</taxon>
        <taxon>Poales</taxon>
        <taxon>Cyperaceae</taxon>
        <taxon>Cyperoideae</taxon>
        <taxon>Rhynchosporeae</taxon>
        <taxon>Rhynchospora</taxon>
    </lineage>
</organism>
<dbReference type="Proteomes" id="UP001210211">
    <property type="component" value="Unassembled WGS sequence"/>
</dbReference>
<dbReference type="EMBL" id="JAMRDG010000001">
    <property type="protein sequence ID" value="KAJ3702904.1"/>
    <property type="molecule type" value="Genomic_DNA"/>
</dbReference>
<dbReference type="InterPro" id="IPR001810">
    <property type="entry name" value="F-box_dom"/>
</dbReference>
<proteinExistence type="predicted"/>
<evidence type="ECO:0000259" key="2">
    <source>
        <dbReference type="Pfam" id="PF24758"/>
    </source>
</evidence>
<evidence type="ECO:0000313" key="3">
    <source>
        <dbReference type="EMBL" id="KAJ3702904.1"/>
    </source>
</evidence>
<dbReference type="Pfam" id="PF00646">
    <property type="entry name" value="F-box"/>
    <property type="match status" value="1"/>
</dbReference>
<comment type="caution">
    <text evidence="3">The sequence shown here is derived from an EMBL/GenBank/DDBJ whole genome shotgun (WGS) entry which is preliminary data.</text>
</comment>
<dbReference type="Gene3D" id="3.80.10.10">
    <property type="entry name" value="Ribonuclease Inhibitor"/>
    <property type="match status" value="2"/>
</dbReference>
<dbReference type="PANTHER" id="PTHR34223">
    <property type="entry name" value="OS11G0201299 PROTEIN"/>
    <property type="match status" value="1"/>
</dbReference>
<accession>A0AAD5ZRT3</accession>
<feature type="domain" description="F-box/LRR-repeat protein 15/At3g58940/PEG3-like LRR" evidence="2">
    <location>
        <begin position="143"/>
        <end position="272"/>
    </location>
</feature>
<dbReference type="Pfam" id="PF24758">
    <property type="entry name" value="LRR_At5g56370"/>
    <property type="match status" value="1"/>
</dbReference>
<gene>
    <name evidence="3" type="ORF">LUZ61_006609</name>
</gene>
<sequence>MEPPNKHTRSNEELTISHSFPDLSTLPEPVLVHILSFMDIKEAVQTCILSKPWRKLWTLIPSLNLVNFRFNGTDAAFVQFVTSMLYFRGASKLDTFSLNWRASQHVADYDNCQIHVGVTTSWIYSVLCCKPLVISLELIKFDYMKLPDALFTCASLEQLELTVCSYSNANTALGPKYVNLPNLKKLMLGAVTLNDPVMQGILSGCPLLEELSLSYCIVNFSEMKSDMLSRLTIKKCRGSTLVEIFMPSLISLHLKNHCMKVTKLSLKNTPSLVKVFVFYDSYHEKCFFDAEFEFFKCLTTVTDLEFYGSGVKNLLEKMIPNCPIFHNIKKLTFGQWGTNEKLDVLCRLLQHTPNLEKLTIVDKKVECSRKAKGKGAKEKDATSQIPFRCEQLKAIEVKYSDPSGVHELVDVFLRNTSCGERLRIDYFPQKYKSWGETSDRLF</sequence>
<dbReference type="InterPro" id="IPR032675">
    <property type="entry name" value="LRR_dom_sf"/>
</dbReference>